<keyword evidence="4" id="KW-0560">Oxidoreductase</keyword>
<comment type="caution">
    <text evidence="9">The sequence shown here is derived from an EMBL/GenBank/DDBJ whole genome shotgun (WGS) entry which is preliminary data.</text>
</comment>
<sequence>MYAREVAPAARRLALDPELGLGELEHAAKRVLPAALYHYVCGASEDGAAHDRNMRAYAGRSFFPRVMTDVTARTATTTLFGVQHPVPFGIAPMGFSRLMAPDGDVALASAAARAGIPFILSGASLTPMEDVKRRGGGTSWFQAYIPGEAHRIEALLDRVEAAGFDTLVVTADTAVHPKHERAARYGFRSPVRVGPALAWQAISRPAWLWRVLLKDGLAGTRLHFENMDAKQGPPVFSRTLVRDIGRRDALSWSHLEAVRKRWKGRLVVKGVMAAEDAVTADAMGVDGIIVSNHGGRQLDCAAGALDALERIAQRDLSLTLMVDGGIRRGADVLKALKAGAQFVFVGRPMLLAAAVAGEAGVSEAIAILAREVDITMALLGITQARDIERIEMHA</sequence>
<name>A0A923MC34_9BURK</name>
<feature type="active site" description="Proton acceptor" evidence="6">
    <location>
        <position position="293"/>
    </location>
</feature>
<dbReference type="SUPFAM" id="SSF51395">
    <property type="entry name" value="FMN-linked oxidoreductases"/>
    <property type="match status" value="1"/>
</dbReference>
<feature type="binding site" evidence="7">
    <location>
        <position position="170"/>
    </location>
    <ligand>
        <name>FMN</name>
        <dbReference type="ChEBI" id="CHEBI:58210"/>
    </ligand>
</feature>
<keyword evidence="3 7" id="KW-0288">FMN</keyword>
<evidence type="ECO:0000256" key="1">
    <source>
        <dbReference type="ARBA" id="ARBA00001917"/>
    </source>
</evidence>
<feature type="binding site" evidence="7">
    <location>
        <position position="291"/>
    </location>
    <ligand>
        <name>FMN</name>
        <dbReference type="ChEBI" id="CHEBI:58210"/>
    </ligand>
</feature>
<evidence type="ECO:0000256" key="3">
    <source>
        <dbReference type="ARBA" id="ARBA00022643"/>
    </source>
</evidence>
<feature type="binding site" evidence="7">
    <location>
        <begin position="323"/>
        <end position="327"/>
    </location>
    <ligand>
        <name>FMN</name>
        <dbReference type="ChEBI" id="CHEBI:58210"/>
    </ligand>
</feature>
<evidence type="ECO:0000256" key="4">
    <source>
        <dbReference type="ARBA" id="ARBA00023002"/>
    </source>
</evidence>
<proteinExistence type="inferred from homology"/>
<gene>
    <name evidence="9" type="ORF">H8R02_22450</name>
</gene>
<dbReference type="InterPro" id="IPR012133">
    <property type="entry name" value="Alpha-hydoxy_acid_DH_FMN"/>
</dbReference>
<evidence type="ECO:0000256" key="7">
    <source>
        <dbReference type="PIRSR" id="PIRSR000138-2"/>
    </source>
</evidence>
<dbReference type="PANTHER" id="PTHR10578:SF107">
    <property type="entry name" value="2-HYDROXYACID OXIDASE 1"/>
    <property type="match status" value="1"/>
</dbReference>
<organism evidence="9 10">
    <name type="scientific">Ramlibacter albus</name>
    <dbReference type="NCBI Taxonomy" id="2079448"/>
    <lineage>
        <taxon>Bacteria</taxon>
        <taxon>Pseudomonadati</taxon>
        <taxon>Pseudomonadota</taxon>
        <taxon>Betaproteobacteria</taxon>
        <taxon>Burkholderiales</taxon>
        <taxon>Comamonadaceae</taxon>
        <taxon>Ramlibacter</taxon>
    </lineage>
</organism>
<feature type="binding site" evidence="7">
    <location>
        <position position="293"/>
    </location>
    <ligand>
        <name>glyoxylate</name>
        <dbReference type="ChEBI" id="CHEBI:36655"/>
    </ligand>
</feature>
<keyword evidence="10" id="KW-1185">Reference proteome</keyword>
<feature type="binding site" evidence="7">
    <location>
        <position position="121"/>
    </location>
    <ligand>
        <name>FMN</name>
        <dbReference type="ChEBI" id="CHEBI:58210"/>
    </ligand>
</feature>
<dbReference type="InterPro" id="IPR013785">
    <property type="entry name" value="Aldolase_TIM"/>
</dbReference>
<dbReference type="AlphaFoldDB" id="A0A923MC34"/>
<feature type="binding site" evidence="7">
    <location>
        <position position="142"/>
    </location>
    <ligand>
        <name>FMN</name>
        <dbReference type="ChEBI" id="CHEBI:58210"/>
    </ligand>
</feature>
<evidence type="ECO:0000256" key="6">
    <source>
        <dbReference type="PIRSR" id="PIRSR000138-1"/>
    </source>
</evidence>
<evidence type="ECO:0000256" key="5">
    <source>
        <dbReference type="ARBA" id="ARBA00024042"/>
    </source>
</evidence>
<dbReference type="Pfam" id="PF01070">
    <property type="entry name" value="FMN_dh"/>
    <property type="match status" value="1"/>
</dbReference>
<dbReference type="InterPro" id="IPR008259">
    <property type="entry name" value="FMN_hydac_DH_AS"/>
</dbReference>
<dbReference type="InterPro" id="IPR037396">
    <property type="entry name" value="FMN_HAD"/>
</dbReference>
<dbReference type="GO" id="GO:0010181">
    <property type="term" value="F:FMN binding"/>
    <property type="evidence" value="ECO:0007669"/>
    <property type="project" value="InterPro"/>
</dbReference>
<feature type="domain" description="FMN hydroxy acid dehydrogenase" evidence="8">
    <location>
        <begin position="13"/>
        <end position="394"/>
    </location>
</feature>
<evidence type="ECO:0000313" key="9">
    <source>
        <dbReference type="EMBL" id="MBC5767245.1"/>
    </source>
</evidence>
<feature type="binding site" evidence="7">
    <location>
        <begin position="92"/>
        <end position="94"/>
    </location>
    <ligand>
        <name>FMN</name>
        <dbReference type="ChEBI" id="CHEBI:58210"/>
    </ligand>
</feature>
<dbReference type="PIRSF" id="PIRSF000138">
    <property type="entry name" value="Al-hdrx_acd_dh"/>
    <property type="match status" value="1"/>
</dbReference>
<accession>A0A923MC34</accession>
<comment type="cofactor">
    <cofactor evidence="1">
        <name>FMN</name>
        <dbReference type="ChEBI" id="CHEBI:58210"/>
    </cofactor>
</comment>
<feature type="binding site" evidence="7">
    <location>
        <position position="269"/>
    </location>
    <ligand>
        <name>FMN</name>
        <dbReference type="ChEBI" id="CHEBI:58210"/>
    </ligand>
</feature>
<feature type="binding site" evidence="7">
    <location>
        <begin position="346"/>
        <end position="347"/>
    </location>
    <ligand>
        <name>FMN</name>
        <dbReference type="ChEBI" id="CHEBI:58210"/>
    </ligand>
</feature>
<feature type="binding site" evidence="7">
    <location>
        <position position="296"/>
    </location>
    <ligand>
        <name>glyoxylate</name>
        <dbReference type="ChEBI" id="CHEBI:36655"/>
    </ligand>
</feature>
<keyword evidence="2 7" id="KW-0285">Flavoprotein</keyword>
<evidence type="ECO:0000313" key="10">
    <source>
        <dbReference type="Proteomes" id="UP000596827"/>
    </source>
</evidence>
<dbReference type="EMBL" id="JACORU010000010">
    <property type="protein sequence ID" value="MBC5767245.1"/>
    <property type="molecule type" value="Genomic_DNA"/>
</dbReference>
<comment type="similarity">
    <text evidence="5">Belongs to the FMN-dependent alpha-hydroxy acid dehydrogenase family.</text>
</comment>
<dbReference type="Proteomes" id="UP000596827">
    <property type="component" value="Unassembled WGS sequence"/>
</dbReference>
<dbReference type="InterPro" id="IPR000262">
    <property type="entry name" value="FMN-dep_DH"/>
</dbReference>
<dbReference type="PANTHER" id="PTHR10578">
    <property type="entry name" value="S -2-HYDROXY-ACID OXIDASE-RELATED"/>
    <property type="match status" value="1"/>
</dbReference>
<dbReference type="PROSITE" id="PS00557">
    <property type="entry name" value="FMN_HYDROXY_ACID_DH_1"/>
    <property type="match status" value="1"/>
</dbReference>
<dbReference type="CDD" id="cd02809">
    <property type="entry name" value="alpha_hydroxyacid_oxid_FMN"/>
    <property type="match status" value="1"/>
</dbReference>
<protein>
    <submittedName>
        <fullName evidence="9">Alpha-hydroxy-acid oxidizing protein</fullName>
    </submittedName>
</protein>
<evidence type="ECO:0000259" key="8">
    <source>
        <dbReference type="PROSITE" id="PS51349"/>
    </source>
</evidence>
<dbReference type="PROSITE" id="PS51349">
    <property type="entry name" value="FMN_HYDROXY_ACID_DH_2"/>
    <property type="match status" value="1"/>
</dbReference>
<feature type="binding site" evidence="7">
    <location>
        <position position="144"/>
    </location>
    <ligand>
        <name>glyoxylate</name>
        <dbReference type="ChEBI" id="CHEBI:36655"/>
    </ligand>
</feature>
<reference evidence="9" key="1">
    <citation type="submission" date="2020-08" db="EMBL/GenBank/DDBJ databases">
        <title>Ramlibacter sp. GTP1 16S ribosomal RNA gene genome sequencing and assembly.</title>
        <authorList>
            <person name="Kang M."/>
        </authorList>
    </citation>
    <scope>NUCLEOTIDE SEQUENCE</scope>
    <source>
        <strain evidence="9">GTP1</strain>
    </source>
</reference>
<evidence type="ECO:0000256" key="2">
    <source>
        <dbReference type="ARBA" id="ARBA00022630"/>
    </source>
</evidence>
<dbReference type="Gene3D" id="3.20.20.70">
    <property type="entry name" value="Aldolase class I"/>
    <property type="match status" value="1"/>
</dbReference>
<dbReference type="GO" id="GO:0016491">
    <property type="term" value="F:oxidoreductase activity"/>
    <property type="evidence" value="ECO:0007669"/>
    <property type="project" value="UniProtKB-KW"/>
</dbReference>
<feature type="binding site" evidence="7">
    <location>
        <position position="39"/>
    </location>
    <ligand>
        <name>glyoxylate</name>
        <dbReference type="ChEBI" id="CHEBI:36655"/>
    </ligand>
</feature>